<comment type="similarity">
    <text evidence="1">Belongs to the universal stress protein A family.</text>
</comment>
<dbReference type="PRINTS" id="PR01438">
    <property type="entry name" value="UNVRSLSTRESS"/>
</dbReference>
<comment type="caution">
    <text evidence="3">The sequence shown here is derived from an EMBL/GenBank/DDBJ whole genome shotgun (WGS) entry which is preliminary data.</text>
</comment>
<dbReference type="RefSeq" id="WP_067392638.1">
    <property type="nucleotide sequence ID" value="NZ_JXKH01000001.1"/>
</dbReference>
<dbReference type="InterPro" id="IPR006015">
    <property type="entry name" value="Universal_stress_UspA"/>
</dbReference>
<keyword evidence="4" id="KW-1185">Reference proteome</keyword>
<dbReference type="PANTHER" id="PTHR46268:SF6">
    <property type="entry name" value="UNIVERSAL STRESS PROTEIN UP12"/>
    <property type="match status" value="1"/>
</dbReference>
<dbReference type="AlphaFoldDB" id="A0A1L8RKR8"/>
<dbReference type="PANTHER" id="PTHR46268">
    <property type="entry name" value="STRESS RESPONSE PROTEIN NHAX"/>
    <property type="match status" value="1"/>
</dbReference>
<dbReference type="Pfam" id="PF00582">
    <property type="entry name" value="Usp"/>
    <property type="match status" value="1"/>
</dbReference>
<evidence type="ECO:0000313" key="4">
    <source>
        <dbReference type="Proteomes" id="UP000181884"/>
    </source>
</evidence>
<name>A0A1L8RKR8_9ENTE</name>
<organism evidence="3 4">
    <name type="scientific">Enterococcus canis</name>
    <dbReference type="NCBI Taxonomy" id="214095"/>
    <lineage>
        <taxon>Bacteria</taxon>
        <taxon>Bacillati</taxon>
        <taxon>Bacillota</taxon>
        <taxon>Bacilli</taxon>
        <taxon>Lactobacillales</taxon>
        <taxon>Enterococcaceae</taxon>
        <taxon>Enterococcus</taxon>
    </lineage>
</organism>
<proteinExistence type="inferred from homology"/>
<dbReference type="Proteomes" id="UP000181884">
    <property type="component" value="Unassembled WGS sequence"/>
</dbReference>
<dbReference type="CDD" id="cd00293">
    <property type="entry name" value="USP-like"/>
    <property type="match status" value="1"/>
</dbReference>
<dbReference type="EMBL" id="JXKH01000001">
    <property type="protein sequence ID" value="OJG20295.1"/>
    <property type="molecule type" value="Genomic_DNA"/>
</dbReference>
<dbReference type="Gene3D" id="3.40.50.12370">
    <property type="match status" value="1"/>
</dbReference>
<feature type="domain" description="UspA" evidence="2">
    <location>
        <begin position="6"/>
        <end position="140"/>
    </location>
</feature>
<sequence>MTAVYLVALDGSQQADKVVRKAVAEAQRSRARLILFRVLETPDYLFEVTGYPKIIQKTRDFLEEALADLQQELKQQYPELEVSYYLQEGKPTRCIQQFAADVEPVDRIIMGITGESEQNLTGSTTAYIVNHAPCDVLVVK</sequence>
<dbReference type="STRING" id="214095.RU97_GL000528"/>
<dbReference type="InterPro" id="IPR006016">
    <property type="entry name" value="UspA"/>
</dbReference>
<dbReference type="SUPFAM" id="SSF52402">
    <property type="entry name" value="Adenine nucleotide alpha hydrolases-like"/>
    <property type="match status" value="1"/>
</dbReference>
<accession>A0A1L8RKR8</accession>
<protein>
    <recommendedName>
        <fullName evidence="2">UspA domain-containing protein</fullName>
    </recommendedName>
</protein>
<gene>
    <name evidence="3" type="ORF">RU97_GL000528</name>
</gene>
<evidence type="ECO:0000259" key="2">
    <source>
        <dbReference type="Pfam" id="PF00582"/>
    </source>
</evidence>
<evidence type="ECO:0000256" key="1">
    <source>
        <dbReference type="ARBA" id="ARBA00008791"/>
    </source>
</evidence>
<reference evidence="3 4" key="1">
    <citation type="submission" date="2014-12" db="EMBL/GenBank/DDBJ databases">
        <title>Draft genome sequences of 29 type strains of Enterococci.</title>
        <authorList>
            <person name="Zhong Z."/>
            <person name="Sun Z."/>
            <person name="Liu W."/>
            <person name="Zhang W."/>
            <person name="Zhang H."/>
        </authorList>
    </citation>
    <scope>NUCLEOTIDE SEQUENCE [LARGE SCALE GENOMIC DNA]</scope>
    <source>
        <strain evidence="3 4">DSM 17029</strain>
    </source>
</reference>
<evidence type="ECO:0000313" key="3">
    <source>
        <dbReference type="EMBL" id="OJG20295.1"/>
    </source>
</evidence>